<dbReference type="Gene3D" id="3.40.640.10">
    <property type="entry name" value="Type I PLP-dependent aspartate aminotransferase-like (Major domain)"/>
    <property type="match status" value="1"/>
</dbReference>
<dbReference type="RefSeq" id="WP_253716375.1">
    <property type="nucleotide sequence ID" value="NZ_CP051522.1"/>
</dbReference>
<keyword evidence="5" id="KW-0032">Aminotransferase</keyword>
<dbReference type="PIRSF" id="PIRSF000390">
    <property type="entry name" value="PLP_StrS"/>
    <property type="match status" value="1"/>
</dbReference>
<accession>A0A9Q9EWY0</accession>
<dbReference type="GO" id="GO:0030170">
    <property type="term" value="F:pyridoxal phosphate binding"/>
    <property type="evidence" value="ECO:0007669"/>
    <property type="project" value="TreeGrafter"/>
</dbReference>
<dbReference type="InterPro" id="IPR015422">
    <property type="entry name" value="PyrdxlP-dep_Trfase_small"/>
</dbReference>
<evidence type="ECO:0000256" key="3">
    <source>
        <dbReference type="PIRSR" id="PIRSR000390-2"/>
    </source>
</evidence>
<proteinExistence type="inferred from homology"/>
<dbReference type="Proteomes" id="UP001056981">
    <property type="component" value="Chromosome"/>
</dbReference>
<dbReference type="InterPro" id="IPR015424">
    <property type="entry name" value="PyrdxlP-dep_Trfase"/>
</dbReference>
<name>A0A9Q9EWY0_TREDN</name>
<gene>
    <name evidence="5" type="ORF">E4N86_03770</name>
</gene>
<dbReference type="EMBL" id="CP051635">
    <property type="protein sequence ID" value="UTC99866.1"/>
    <property type="molecule type" value="Genomic_DNA"/>
</dbReference>
<comment type="similarity">
    <text evidence="1 4">Belongs to the DegT/DnrJ/EryC1 family.</text>
</comment>
<dbReference type="AlphaFoldDB" id="A0A9Q9EWY0"/>
<evidence type="ECO:0000256" key="2">
    <source>
        <dbReference type="PIRSR" id="PIRSR000390-1"/>
    </source>
</evidence>
<evidence type="ECO:0000313" key="6">
    <source>
        <dbReference type="Proteomes" id="UP001056981"/>
    </source>
</evidence>
<dbReference type="SUPFAM" id="SSF53383">
    <property type="entry name" value="PLP-dependent transferases"/>
    <property type="match status" value="1"/>
</dbReference>
<evidence type="ECO:0000256" key="4">
    <source>
        <dbReference type="RuleBase" id="RU004508"/>
    </source>
</evidence>
<dbReference type="CDD" id="cd00616">
    <property type="entry name" value="AHBA_syn"/>
    <property type="match status" value="1"/>
</dbReference>
<sequence>MTTIPLIKPFIPPADILMPALEKVLYSGYIAEGESVYTFENLFRNYIGNFNTLACSSGTAALHIALKLCNVQTGDEVISTPLTAEPTNVAIAMIGAKVVWADINRNTGLIDPESVESKITERTKAIMLVDYAGMVCDLEKFQKISKKYNIPIIEDAAHALGSKYNNKFIGNISHYTIFSLQAIKHMTTVDGGFLSMQNMSDMERARCLRWFGLDKQKPRLENDITECGYKYNMNNVNATIGIVQMRYIDKIISSYIENGRFYDTALKNIHGIEMIEYTEKSEPSYWLYTIKVENRCGFIKHMESYGIAASPLHLRNDRHSIFAASKTNLPNLDSFYSKMVHIPCGWWVDEEKRNYIADVIKKGW</sequence>
<evidence type="ECO:0000313" key="5">
    <source>
        <dbReference type="EMBL" id="UTC99866.1"/>
    </source>
</evidence>
<dbReference type="GO" id="GO:0008483">
    <property type="term" value="F:transaminase activity"/>
    <property type="evidence" value="ECO:0007669"/>
    <property type="project" value="UniProtKB-KW"/>
</dbReference>
<dbReference type="GO" id="GO:0000271">
    <property type="term" value="P:polysaccharide biosynthetic process"/>
    <property type="evidence" value="ECO:0007669"/>
    <property type="project" value="TreeGrafter"/>
</dbReference>
<dbReference type="PANTHER" id="PTHR30244">
    <property type="entry name" value="TRANSAMINASE"/>
    <property type="match status" value="1"/>
</dbReference>
<feature type="modified residue" description="N6-(pyridoxal phosphate)lysine" evidence="3">
    <location>
        <position position="184"/>
    </location>
</feature>
<feature type="active site" description="Proton acceptor" evidence="2">
    <location>
        <position position="184"/>
    </location>
</feature>
<evidence type="ECO:0000256" key="1">
    <source>
        <dbReference type="ARBA" id="ARBA00037999"/>
    </source>
</evidence>
<dbReference type="Gene3D" id="3.90.1150.10">
    <property type="entry name" value="Aspartate Aminotransferase, domain 1"/>
    <property type="match status" value="1"/>
</dbReference>
<keyword evidence="3 4" id="KW-0663">Pyridoxal phosphate</keyword>
<dbReference type="InterPro" id="IPR000653">
    <property type="entry name" value="DegT/StrS_aminotransferase"/>
</dbReference>
<keyword evidence="5" id="KW-0808">Transferase</keyword>
<dbReference type="InterPro" id="IPR015421">
    <property type="entry name" value="PyrdxlP-dep_Trfase_major"/>
</dbReference>
<dbReference type="Pfam" id="PF01041">
    <property type="entry name" value="DegT_DnrJ_EryC1"/>
    <property type="match status" value="1"/>
</dbReference>
<reference evidence="5" key="1">
    <citation type="submission" date="2020-04" db="EMBL/GenBank/DDBJ databases">
        <title>Comparative genomics of oral phylogroup-2 Treponema strains.</title>
        <authorList>
            <person name="Zeng H."/>
            <person name="Chan Y.K."/>
            <person name="Watt R.M."/>
        </authorList>
    </citation>
    <scope>NUCLEOTIDE SEQUENCE</scope>
    <source>
        <strain evidence="5">OMZ 905</strain>
    </source>
</reference>
<protein>
    <submittedName>
        <fullName evidence="5">DegT/DnrJ/EryC1/StrS family aminotransferase</fullName>
    </submittedName>
</protein>
<dbReference type="PANTHER" id="PTHR30244:SF34">
    <property type="entry name" value="DTDP-4-AMINO-4,6-DIDEOXYGALACTOSE TRANSAMINASE"/>
    <property type="match status" value="1"/>
</dbReference>
<organism evidence="5 6">
    <name type="scientific">Treponema denticola</name>
    <dbReference type="NCBI Taxonomy" id="158"/>
    <lineage>
        <taxon>Bacteria</taxon>
        <taxon>Pseudomonadati</taxon>
        <taxon>Spirochaetota</taxon>
        <taxon>Spirochaetia</taxon>
        <taxon>Spirochaetales</taxon>
        <taxon>Treponemataceae</taxon>
        <taxon>Treponema</taxon>
    </lineage>
</organism>